<keyword evidence="3" id="KW-1185">Reference proteome</keyword>
<dbReference type="AlphaFoldDB" id="A0A3B4WPT1"/>
<dbReference type="SUPFAM" id="SSF48726">
    <property type="entry name" value="Immunoglobulin"/>
    <property type="match status" value="1"/>
</dbReference>
<dbReference type="Proteomes" id="UP000261360">
    <property type="component" value="Unplaced"/>
</dbReference>
<feature type="domain" description="Immunoglobulin V-set" evidence="1">
    <location>
        <begin position="20"/>
        <end position="112"/>
    </location>
</feature>
<dbReference type="InterPro" id="IPR013783">
    <property type="entry name" value="Ig-like_fold"/>
</dbReference>
<dbReference type="InterPro" id="IPR013106">
    <property type="entry name" value="Ig_V-set"/>
</dbReference>
<organism evidence="2 3">
    <name type="scientific">Seriola lalandi dorsalis</name>
    <dbReference type="NCBI Taxonomy" id="1841481"/>
    <lineage>
        <taxon>Eukaryota</taxon>
        <taxon>Metazoa</taxon>
        <taxon>Chordata</taxon>
        <taxon>Craniata</taxon>
        <taxon>Vertebrata</taxon>
        <taxon>Euteleostomi</taxon>
        <taxon>Actinopterygii</taxon>
        <taxon>Neopterygii</taxon>
        <taxon>Teleostei</taxon>
        <taxon>Neoteleostei</taxon>
        <taxon>Acanthomorphata</taxon>
        <taxon>Carangaria</taxon>
        <taxon>Carangiformes</taxon>
        <taxon>Carangidae</taxon>
        <taxon>Seriola</taxon>
    </lineage>
</organism>
<evidence type="ECO:0000313" key="2">
    <source>
        <dbReference type="Ensembl" id="ENSSLDP00000006416.1"/>
    </source>
</evidence>
<sequence length="163" mass="19256">MLCLGLEFYEVLRQTWKITVDQYINAELGSNVTILCSFSNPKEYDSDDVKVYWKTFGKTIEINDKDKKAFVYHPNETFMLENYRGRTKLIGDIKKKNCSLQIQEISPNDEPTIYMRLSIKENYSFVKNPYFQNVIANRYHGEKCNPNENSHKLFIFCSVYMLT</sequence>
<dbReference type="InterPro" id="IPR036179">
    <property type="entry name" value="Ig-like_dom_sf"/>
</dbReference>
<dbReference type="PANTHER" id="PTHR46484">
    <property type="entry name" value="SI:CH211-171H4.5-RELATED"/>
    <property type="match status" value="1"/>
</dbReference>
<dbReference type="Ensembl" id="ENSSLDT00000006634.1">
    <property type="protein sequence ID" value="ENSSLDP00000006416.1"/>
    <property type="gene ID" value="ENSSLDG00000005103.1"/>
</dbReference>
<reference evidence="2" key="1">
    <citation type="submission" date="2025-08" db="UniProtKB">
        <authorList>
            <consortium name="Ensembl"/>
        </authorList>
    </citation>
    <scope>IDENTIFICATION</scope>
</reference>
<protein>
    <recommendedName>
        <fullName evidence="1">Immunoglobulin V-set domain-containing protein</fullName>
    </recommendedName>
</protein>
<reference evidence="2" key="2">
    <citation type="submission" date="2025-09" db="UniProtKB">
        <authorList>
            <consortium name="Ensembl"/>
        </authorList>
    </citation>
    <scope>IDENTIFICATION</scope>
</reference>
<dbReference type="PANTHER" id="PTHR46484:SF7">
    <property type="entry name" value="MYELIN-ASSOCIATED GLYCOPROTEIN-LIKE-RELATED"/>
    <property type="match status" value="1"/>
</dbReference>
<dbReference type="Pfam" id="PF07686">
    <property type="entry name" value="V-set"/>
    <property type="match status" value="1"/>
</dbReference>
<dbReference type="STRING" id="1841481.ENSSLDP00000006416"/>
<evidence type="ECO:0000313" key="3">
    <source>
        <dbReference type="Proteomes" id="UP000261360"/>
    </source>
</evidence>
<evidence type="ECO:0000259" key="1">
    <source>
        <dbReference type="Pfam" id="PF07686"/>
    </source>
</evidence>
<proteinExistence type="predicted"/>
<name>A0A3B4WPT1_SERLL</name>
<dbReference type="Gene3D" id="2.60.40.10">
    <property type="entry name" value="Immunoglobulins"/>
    <property type="match status" value="1"/>
</dbReference>
<dbReference type="GeneTree" id="ENSGT00940000178282"/>
<accession>A0A3B4WPT1</accession>